<dbReference type="GO" id="GO:0016757">
    <property type="term" value="F:glycosyltransferase activity"/>
    <property type="evidence" value="ECO:0007669"/>
    <property type="project" value="UniProtKB-KW"/>
</dbReference>
<dbReference type="RefSeq" id="WP_135413192.1">
    <property type="nucleotide sequence ID" value="NZ_SRLB01000002.1"/>
</dbReference>
<evidence type="ECO:0000313" key="5">
    <source>
        <dbReference type="EMBL" id="TGE01843.1"/>
    </source>
</evidence>
<name>A0A4Z0NVV2_9HYPH</name>
<accession>A0A4Z0NVV2</accession>
<keyword evidence="6" id="KW-1185">Reference proteome</keyword>
<dbReference type="Proteomes" id="UP000297535">
    <property type="component" value="Unassembled WGS sequence"/>
</dbReference>
<evidence type="ECO:0000256" key="1">
    <source>
        <dbReference type="ARBA" id="ARBA00022676"/>
    </source>
</evidence>
<keyword evidence="3" id="KW-0325">Glycoprotein</keyword>
<dbReference type="PANTHER" id="PTHR20961:SF124">
    <property type="entry name" value="GLYCOSYLTRANSFERASE"/>
    <property type="match status" value="1"/>
</dbReference>
<dbReference type="EMBL" id="SRLB01000002">
    <property type="protein sequence ID" value="TGE01843.1"/>
    <property type="molecule type" value="Genomic_DNA"/>
</dbReference>
<dbReference type="InterPro" id="IPR049625">
    <property type="entry name" value="Glyco_transf_61_cat"/>
</dbReference>
<comment type="caution">
    <text evidence="5">The sequence shown here is derived from an EMBL/GenBank/DDBJ whole genome shotgun (WGS) entry which is preliminary data.</text>
</comment>
<protein>
    <submittedName>
        <fullName evidence="5">Glycosyltransferase family 61 protein</fullName>
    </submittedName>
</protein>
<keyword evidence="2 5" id="KW-0808">Transferase</keyword>
<dbReference type="Pfam" id="PF04577">
    <property type="entry name" value="Glyco_transf_61"/>
    <property type="match status" value="1"/>
</dbReference>
<dbReference type="AlphaFoldDB" id="A0A4Z0NVV2"/>
<evidence type="ECO:0000313" key="6">
    <source>
        <dbReference type="Proteomes" id="UP000297535"/>
    </source>
</evidence>
<evidence type="ECO:0000256" key="3">
    <source>
        <dbReference type="ARBA" id="ARBA00023180"/>
    </source>
</evidence>
<evidence type="ECO:0000259" key="4">
    <source>
        <dbReference type="Pfam" id="PF04577"/>
    </source>
</evidence>
<feature type="domain" description="Glycosyltransferase 61 catalytic" evidence="4">
    <location>
        <begin position="155"/>
        <end position="349"/>
    </location>
</feature>
<dbReference type="InterPro" id="IPR007657">
    <property type="entry name" value="Glycosyltransferase_61"/>
</dbReference>
<dbReference type="OrthoDB" id="7169123at2"/>
<organism evidence="5 6">
    <name type="scientific">Methylobacterium nonmethylotrophicum</name>
    <dbReference type="NCBI Taxonomy" id="1141884"/>
    <lineage>
        <taxon>Bacteria</taxon>
        <taxon>Pseudomonadati</taxon>
        <taxon>Pseudomonadota</taxon>
        <taxon>Alphaproteobacteria</taxon>
        <taxon>Hyphomicrobiales</taxon>
        <taxon>Methylobacteriaceae</taxon>
        <taxon>Methylobacterium</taxon>
    </lineage>
</organism>
<keyword evidence="1" id="KW-0328">Glycosyltransferase</keyword>
<sequence>MLKSENITYASCDMDLLYIHGGFSEDGSLSGQIASSNNAAKFICKIYENPGYARPLPSSIYAPDKQYAEDRVNFLNDLNKSMRNGITSALFLLSDAIILDNGIYTNKDGATCAVYETFRPQDLEHLSLSDPVVNFTDDHPDGINLAFSSGGSFNYGHWITEDLPRLKAFFILRKKFPNRHINIIFRTYNPIIDQVRLQSIKAFLGSDRNYSILRINREEARSFKELYYASPIAVPPVIKSPEALRSVSSKMRRYALQPRIKILLRSVLNKGPGGLRRKIFVERHSDYDRKLVNRDAVASMLSEFGFEIVDPLLMTFRQQIAVFADARVVVGVMGAAMTNTMFCSPGIPVVHLAVQGWDDPFFWDLACARKQSYHVIYGKNSSKANPNREPFHVDVAQLRRLIVSLV</sequence>
<gene>
    <name evidence="5" type="ORF">EU555_04000</name>
</gene>
<reference evidence="5 6" key="1">
    <citation type="submission" date="2019-04" db="EMBL/GenBank/DDBJ databases">
        <authorList>
            <person name="Feng G."/>
            <person name="Zhu H."/>
        </authorList>
    </citation>
    <scope>NUCLEOTIDE SEQUENCE [LARGE SCALE GENOMIC DNA]</scope>
    <source>
        <strain evidence="5 6">6HR-1</strain>
    </source>
</reference>
<proteinExistence type="predicted"/>
<evidence type="ECO:0000256" key="2">
    <source>
        <dbReference type="ARBA" id="ARBA00022679"/>
    </source>
</evidence>
<dbReference type="PANTHER" id="PTHR20961">
    <property type="entry name" value="GLYCOSYLTRANSFERASE"/>
    <property type="match status" value="1"/>
</dbReference>